<accession>A0AAV8TTD5</accession>
<dbReference type="Proteomes" id="UP001159364">
    <property type="component" value="Linkage Group LG03"/>
</dbReference>
<keyword evidence="1" id="KW-1133">Transmembrane helix</keyword>
<evidence type="ECO:0000256" key="1">
    <source>
        <dbReference type="SAM" id="Phobius"/>
    </source>
</evidence>
<reference evidence="2 3" key="1">
    <citation type="submission" date="2021-09" db="EMBL/GenBank/DDBJ databases">
        <title>Genomic insights and catalytic innovation underlie evolution of tropane alkaloids biosynthesis.</title>
        <authorList>
            <person name="Wang Y.-J."/>
            <person name="Tian T."/>
            <person name="Huang J.-P."/>
            <person name="Huang S.-X."/>
        </authorList>
    </citation>
    <scope>NUCLEOTIDE SEQUENCE [LARGE SCALE GENOMIC DNA]</scope>
    <source>
        <strain evidence="2">KIB-2018</strain>
        <tissue evidence="2">Leaf</tissue>
    </source>
</reference>
<dbReference type="AlphaFoldDB" id="A0AAV8TTD5"/>
<comment type="caution">
    <text evidence="2">The sequence shown here is derived from an EMBL/GenBank/DDBJ whole genome shotgun (WGS) entry which is preliminary data.</text>
</comment>
<dbReference type="EMBL" id="JAIWQS010000003">
    <property type="protein sequence ID" value="KAJ8770230.1"/>
    <property type="molecule type" value="Genomic_DNA"/>
</dbReference>
<keyword evidence="1" id="KW-0472">Membrane</keyword>
<feature type="transmembrane region" description="Helical" evidence="1">
    <location>
        <begin position="12"/>
        <end position="32"/>
    </location>
</feature>
<gene>
    <name evidence="2" type="ORF">K2173_011766</name>
</gene>
<proteinExistence type="predicted"/>
<keyword evidence="1" id="KW-0812">Transmembrane</keyword>
<evidence type="ECO:0000313" key="2">
    <source>
        <dbReference type="EMBL" id="KAJ8770230.1"/>
    </source>
</evidence>
<protein>
    <submittedName>
        <fullName evidence="2">Uncharacterized protein</fullName>
    </submittedName>
</protein>
<name>A0AAV8TTD5_9ROSI</name>
<keyword evidence="3" id="KW-1185">Reference proteome</keyword>
<organism evidence="2 3">
    <name type="scientific">Erythroxylum novogranatense</name>
    <dbReference type="NCBI Taxonomy" id="1862640"/>
    <lineage>
        <taxon>Eukaryota</taxon>
        <taxon>Viridiplantae</taxon>
        <taxon>Streptophyta</taxon>
        <taxon>Embryophyta</taxon>
        <taxon>Tracheophyta</taxon>
        <taxon>Spermatophyta</taxon>
        <taxon>Magnoliopsida</taxon>
        <taxon>eudicotyledons</taxon>
        <taxon>Gunneridae</taxon>
        <taxon>Pentapetalae</taxon>
        <taxon>rosids</taxon>
        <taxon>fabids</taxon>
        <taxon>Malpighiales</taxon>
        <taxon>Erythroxylaceae</taxon>
        <taxon>Erythroxylum</taxon>
    </lineage>
</organism>
<evidence type="ECO:0000313" key="3">
    <source>
        <dbReference type="Proteomes" id="UP001159364"/>
    </source>
</evidence>
<sequence>MQGTFYNRNIRRAVVYFLLLRFHFVSAVVLFLSELWLLQLLLLTKLNDILCQLLWVFNSQLKFEDPAEGEPALVATFKQLHEDLTVGFCALEDETR</sequence>